<comment type="caution">
    <text evidence="1">The sequence shown here is derived from an EMBL/GenBank/DDBJ whole genome shotgun (WGS) entry which is preliminary data.</text>
</comment>
<proteinExistence type="predicted"/>
<dbReference type="PANTHER" id="PTHR33710">
    <property type="entry name" value="BNAC02G09200D PROTEIN"/>
    <property type="match status" value="1"/>
</dbReference>
<accession>A0ABQ7VT78</accession>
<dbReference type="InterPro" id="IPR036691">
    <property type="entry name" value="Endo/exonu/phosph_ase_sf"/>
</dbReference>
<dbReference type="PANTHER" id="PTHR33710:SF79">
    <property type="entry name" value="OS06G0205337 PROTEIN"/>
    <property type="match status" value="1"/>
</dbReference>
<name>A0ABQ7VT78_SOLTU</name>
<sequence>MAGQNYPWLVGGDFNTIVDETEKLGDFPVTQSETHDFIQCVNSCALTELRYMGSTYIWWNGRIEEDCIFKRLDRVFDFKKLVEESWKIQDVIKENEVQFELAPTETNRVELSRVNAELKKLLRIEEDFWKEKAGLRWFKDGDRNTKFFHGYVKGRRRKLTIKEIKTMQGDIISNPQNISDEAVNVFRE</sequence>
<gene>
    <name evidence="1" type="ORF">KY290_015692</name>
</gene>
<dbReference type="Gene3D" id="3.60.10.10">
    <property type="entry name" value="Endonuclease/exonuclease/phosphatase"/>
    <property type="match status" value="1"/>
</dbReference>
<protein>
    <submittedName>
        <fullName evidence="1">Uncharacterized protein</fullName>
    </submittedName>
</protein>
<dbReference type="Proteomes" id="UP000826656">
    <property type="component" value="Unassembled WGS sequence"/>
</dbReference>
<reference evidence="1 2" key="1">
    <citation type="journal article" date="2021" name="bioRxiv">
        <title>Chromosome-scale and haplotype-resolved genome assembly of a tetraploid potato cultivar.</title>
        <authorList>
            <person name="Sun H."/>
            <person name="Jiao W.-B."/>
            <person name="Krause K."/>
            <person name="Campoy J.A."/>
            <person name="Goel M."/>
            <person name="Folz-Donahue K."/>
            <person name="Kukat C."/>
            <person name="Huettel B."/>
            <person name="Schneeberger K."/>
        </authorList>
    </citation>
    <scope>NUCLEOTIDE SEQUENCE [LARGE SCALE GENOMIC DNA]</scope>
    <source>
        <strain evidence="1">SolTubOtavaFocal</strain>
        <tissue evidence="1">Leaves</tissue>
    </source>
</reference>
<keyword evidence="2" id="KW-1185">Reference proteome</keyword>
<organism evidence="1 2">
    <name type="scientific">Solanum tuberosum</name>
    <name type="common">Potato</name>
    <dbReference type="NCBI Taxonomy" id="4113"/>
    <lineage>
        <taxon>Eukaryota</taxon>
        <taxon>Viridiplantae</taxon>
        <taxon>Streptophyta</taxon>
        <taxon>Embryophyta</taxon>
        <taxon>Tracheophyta</taxon>
        <taxon>Spermatophyta</taxon>
        <taxon>Magnoliopsida</taxon>
        <taxon>eudicotyledons</taxon>
        <taxon>Gunneridae</taxon>
        <taxon>Pentapetalae</taxon>
        <taxon>asterids</taxon>
        <taxon>lamiids</taxon>
        <taxon>Solanales</taxon>
        <taxon>Solanaceae</taxon>
        <taxon>Solanoideae</taxon>
        <taxon>Solaneae</taxon>
        <taxon>Solanum</taxon>
    </lineage>
</organism>
<evidence type="ECO:0000313" key="2">
    <source>
        <dbReference type="Proteomes" id="UP000826656"/>
    </source>
</evidence>
<dbReference type="EMBL" id="JAIVGD010000011">
    <property type="protein sequence ID" value="KAH0771711.1"/>
    <property type="molecule type" value="Genomic_DNA"/>
</dbReference>
<evidence type="ECO:0000313" key="1">
    <source>
        <dbReference type="EMBL" id="KAH0771711.1"/>
    </source>
</evidence>
<dbReference type="SUPFAM" id="SSF56219">
    <property type="entry name" value="DNase I-like"/>
    <property type="match status" value="1"/>
</dbReference>